<comment type="caution">
    <text evidence="2">The sequence shown here is derived from an EMBL/GenBank/DDBJ whole genome shotgun (WGS) entry which is preliminary data.</text>
</comment>
<feature type="compositionally biased region" description="Low complexity" evidence="1">
    <location>
        <begin position="482"/>
        <end position="496"/>
    </location>
</feature>
<dbReference type="OrthoDB" id="8961796at2759"/>
<accession>A0A9Q1D1P4</accession>
<feature type="compositionally biased region" description="Pro residues" evidence="1">
    <location>
        <begin position="228"/>
        <end position="244"/>
    </location>
</feature>
<feature type="region of interest" description="Disordered" evidence="1">
    <location>
        <begin position="128"/>
        <end position="253"/>
    </location>
</feature>
<feature type="region of interest" description="Disordered" evidence="1">
    <location>
        <begin position="482"/>
        <end position="537"/>
    </location>
</feature>
<proteinExistence type="predicted"/>
<dbReference type="AlphaFoldDB" id="A0A9Q1D1P4"/>
<evidence type="ECO:0008006" key="4">
    <source>
        <dbReference type="Google" id="ProtNLM"/>
    </source>
</evidence>
<feature type="compositionally biased region" description="Polar residues" evidence="1">
    <location>
        <begin position="81"/>
        <end position="97"/>
    </location>
</feature>
<feature type="region of interest" description="Disordered" evidence="1">
    <location>
        <begin position="321"/>
        <end position="352"/>
    </location>
</feature>
<evidence type="ECO:0000256" key="1">
    <source>
        <dbReference type="SAM" id="MobiDB-lite"/>
    </source>
</evidence>
<evidence type="ECO:0000313" key="3">
    <source>
        <dbReference type="Proteomes" id="UP001152803"/>
    </source>
</evidence>
<dbReference type="PANTHER" id="PTHR46745">
    <property type="entry name" value="TSC22 DOMAIN FAMILY PROTEIN 1"/>
    <property type="match status" value="1"/>
</dbReference>
<feature type="compositionally biased region" description="Basic residues" evidence="1">
    <location>
        <begin position="209"/>
        <end position="224"/>
    </location>
</feature>
<name>A0A9Q1D1P4_CONCO</name>
<sequence length="537" mass="53884">MHHPEPAGDPSGTRKMAHPAIFTRRGSGTGGVSALTTVGSTSISNNLVPTDDYQSPVVMQPPPPAGSSSPGPQHPPHSLNLLAQSQMQPQAIPSTGAQIKKKSGFQITSVTPAQISVSTNNSIAEDTESYDDLDESHTEDLSSSEILDVSLSRATDMGGPERSSSEETLSNLHDAETPGAVSPNQPPHPLGQPQPQPPPPQGAMVNGTVHHHHHHHRLHHHLGHHQLPTPPSGAGPPPPVPSPGGPVGGTSVPASVPCPSGALPSVAQTLPVSVGAILENACGAVPVTQTPVAVGSLSTAAAAQIGVAGLGAGNTSMLSPCLGSSSSSGGGVSPGPVNPTGASMPGIGGQTAALIPQQPSGNTSVGIAMTGATLGGQAGAMGAAHHPSSMAPVPATLGPPGPTQTQTQAPTAASSRFRVVKLDSSSEPFRKGRWTCTEYYDKESTPPPVPPAVPLAVPPVVPAAVHPAENPRQAVPETVACTEVESTSGSSVSTLSHYSESVGSGEMGGPSAALDYAQAPPQDVMTPLPKTTVAPSR</sequence>
<feature type="region of interest" description="Disordered" evidence="1">
    <location>
        <begin position="1"/>
        <end position="103"/>
    </location>
</feature>
<dbReference type="GO" id="GO:0005634">
    <property type="term" value="C:nucleus"/>
    <property type="evidence" value="ECO:0007669"/>
    <property type="project" value="TreeGrafter"/>
</dbReference>
<reference evidence="2" key="1">
    <citation type="journal article" date="2023" name="Science">
        <title>Genome structures resolve the early diversification of teleost fishes.</title>
        <authorList>
            <person name="Parey E."/>
            <person name="Louis A."/>
            <person name="Montfort J."/>
            <person name="Bouchez O."/>
            <person name="Roques C."/>
            <person name="Iampietro C."/>
            <person name="Lluch J."/>
            <person name="Castinel A."/>
            <person name="Donnadieu C."/>
            <person name="Desvignes T."/>
            <person name="Floi Bucao C."/>
            <person name="Jouanno E."/>
            <person name="Wen M."/>
            <person name="Mejri S."/>
            <person name="Dirks R."/>
            <person name="Jansen H."/>
            <person name="Henkel C."/>
            <person name="Chen W.J."/>
            <person name="Zahm M."/>
            <person name="Cabau C."/>
            <person name="Klopp C."/>
            <person name="Thompson A.W."/>
            <person name="Robinson-Rechavi M."/>
            <person name="Braasch I."/>
            <person name="Lecointre G."/>
            <person name="Bobe J."/>
            <person name="Postlethwait J.H."/>
            <person name="Berthelot C."/>
            <person name="Roest Crollius H."/>
            <person name="Guiguen Y."/>
        </authorList>
    </citation>
    <scope>NUCLEOTIDE SEQUENCE</scope>
    <source>
        <strain evidence="2">Concon-B</strain>
    </source>
</reference>
<dbReference type="Proteomes" id="UP001152803">
    <property type="component" value="Unassembled WGS sequence"/>
</dbReference>
<feature type="compositionally biased region" description="Polar residues" evidence="1">
    <location>
        <begin position="34"/>
        <end position="48"/>
    </location>
</feature>
<protein>
    <recommendedName>
        <fullName evidence="4">TSC22 domain family protein 1</fullName>
    </recommendedName>
</protein>
<feature type="compositionally biased region" description="Pro residues" evidence="1">
    <location>
        <begin position="184"/>
        <end position="201"/>
    </location>
</feature>
<dbReference type="PANTHER" id="PTHR46745:SF1">
    <property type="entry name" value="TSC22 DOMAIN FAMILY PROTEIN 1"/>
    <property type="match status" value="1"/>
</dbReference>
<evidence type="ECO:0000313" key="2">
    <source>
        <dbReference type="EMBL" id="KAJ8255849.1"/>
    </source>
</evidence>
<gene>
    <name evidence="2" type="ORF">COCON_G00197130</name>
</gene>
<dbReference type="GO" id="GO:0008284">
    <property type="term" value="P:positive regulation of cell population proliferation"/>
    <property type="evidence" value="ECO:0007669"/>
    <property type="project" value="TreeGrafter"/>
</dbReference>
<dbReference type="GO" id="GO:0005829">
    <property type="term" value="C:cytosol"/>
    <property type="evidence" value="ECO:0007669"/>
    <property type="project" value="TreeGrafter"/>
</dbReference>
<keyword evidence="3" id="KW-1185">Reference proteome</keyword>
<dbReference type="GO" id="GO:0043066">
    <property type="term" value="P:negative regulation of apoptotic process"/>
    <property type="evidence" value="ECO:0007669"/>
    <property type="project" value="TreeGrafter"/>
</dbReference>
<dbReference type="EMBL" id="JAFJMO010000015">
    <property type="protein sequence ID" value="KAJ8255849.1"/>
    <property type="molecule type" value="Genomic_DNA"/>
</dbReference>
<organism evidence="2 3">
    <name type="scientific">Conger conger</name>
    <name type="common">Conger eel</name>
    <name type="synonym">Muraena conger</name>
    <dbReference type="NCBI Taxonomy" id="82655"/>
    <lineage>
        <taxon>Eukaryota</taxon>
        <taxon>Metazoa</taxon>
        <taxon>Chordata</taxon>
        <taxon>Craniata</taxon>
        <taxon>Vertebrata</taxon>
        <taxon>Euteleostomi</taxon>
        <taxon>Actinopterygii</taxon>
        <taxon>Neopterygii</taxon>
        <taxon>Teleostei</taxon>
        <taxon>Anguilliformes</taxon>
        <taxon>Congridae</taxon>
        <taxon>Conger</taxon>
    </lineage>
</organism>